<protein>
    <submittedName>
        <fullName evidence="1">Uncharacterized protein</fullName>
    </submittedName>
</protein>
<gene>
    <name evidence="1" type="ORF">ADL28_27765</name>
</gene>
<sequence>MAQLLGPLELTGDRWVLGDPMRKDGLYVVLTTEGLEHRRHGEAAPQLTVQWSRFVELNVRAAYRKWQAAPGLPSRPGADMGRDGCSLRGIVRHPYDLWSVRYTHHKRRYTGGHIIMLKALFGQLTQAKALDRLGDPEWLGAVVAQLSAYTSWNAIKGNRLVEATIQSLGT</sequence>
<comment type="caution">
    <text evidence="1">The sequence shown here is derived from an EMBL/GenBank/DDBJ whole genome shotgun (WGS) entry which is preliminary data.</text>
</comment>
<dbReference type="OrthoDB" id="4334704at2"/>
<dbReference type="RefSeq" id="WP_059146505.1">
    <property type="nucleotide sequence ID" value="NZ_LLZJ01000371.1"/>
</dbReference>
<evidence type="ECO:0000313" key="2">
    <source>
        <dbReference type="Proteomes" id="UP000053413"/>
    </source>
</evidence>
<name>A0A0X3VWC8_STRVO</name>
<reference evidence="2" key="1">
    <citation type="submission" date="2015-10" db="EMBL/GenBank/DDBJ databases">
        <authorList>
            <person name="Ju K.-S."/>
            <person name="Doroghazi J.R."/>
            <person name="Metcalf W.W."/>
        </authorList>
    </citation>
    <scope>NUCLEOTIDE SEQUENCE [LARGE SCALE GENOMIC DNA]</scope>
    <source>
        <strain evidence="2">NRRL F-8817</strain>
    </source>
</reference>
<dbReference type="AlphaFoldDB" id="A0A0X3VWC8"/>
<dbReference type="EMBL" id="LLZJ01000371">
    <property type="protein sequence ID" value="KUL48837.1"/>
    <property type="molecule type" value="Genomic_DNA"/>
</dbReference>
<proteinExistence type="predicted"/>
<accession>A0A0X3VWC8</accession>
<dbReference type="GeneID" id="97432909"/>
<evidence type="ECO:0000313" key="1">
    <source>
        <dbReference type="EMBL" id="KUL48837.1"/>
    </source>
</evidence>
<dbReference type="Proteomes" id="UP000053413">
    <property type="component" value="Unassembled WGS sequence"/>
</dbReference>
<organism evidence="1 2">
    <name type="scientific">Streptomyces violaceusniger</name>
    <dbReference type="NCBI Taxonomy" id="68280"/>
    <lineage>
        <taxon>Bacteria</taxon>
        <taxon>Bacillati</taxon>
        <taxon>Actinomycetota</taxon>
        <taxon>Actinomycetes</taxon>
        <taxon>Kitasatosporales</taxon>
        <taxon>Streptomycetaceae</taxon>
        <taxon>Streptomyces</taxon>
        <taxon>Streptomyces violaceusniger group</taxon>
    </lineage>
</organism>